<dbReference type="EMBL" id="VSSQ01000668">
    <property type="protein sequence ID" value="MPL99467.1"/>
    <property type="molecule type" value="Genomic_DNA"/>
</dbReference>
<dbReference type="AlphaFoldDB" id="A0A644W7B8"/>
<gene>
    <name evidence="5" type="primary">ssuB_17</name>
    <name evidence="5" type="ORF">SDC9_45685</name>
</gene>
<keyword evidence="3 5" id="KW-0067">ATP-binding</keyword>
<name>A0A644W7B8_9ZZZZ</name>
<organism evidence="5">
    <name type="scientific">bioreactor metagenome</name>
    <dbReference type="NCBI Taxonomy" id="1076179"/>
    <lineage>
        <taxon>unclassified sequences</taxon>
        <taxon>metagenomes</taxon>
        <taxon>ecological metagenomes</taxon>
    </lineage>
</organism>
<dbReference type="PROSITE" id="PS00211">
    <property type="entry name" value="ABC_TRANSPORTER_1"/>
    <property type="match status" value="1"/>
</dbReference>
<dbReference type="Pfam" id="PF00005">
    <property type="entry name" value="ABC_tran"/>
    <property type="match status" value="1"/>
</dbReference>
<evidence type="ECO:0000313" key="5">
    <source>
        <dbReference type="EMBL" id="MPL99467.1"/>
    </source>
</evidence>
<evidence type="ECO:0000256" key="3">
    <source>
        <dbReference type="ARBA" id="ARBA00022840"/>
    </source>
</evidence>
<dbReference type="PROSITE" id="PS50893">
    <property type="entry name" value="ABC_TRANSPORTER_2"/>
    <property type="match status" value="1"/>
</dbReference>
<dbReference type="InterPro" id="IPR027417">
    <property type="entry name" value="P-loop_NTPase"/>
</dbReference>
<accession>A0A644W7B8</accession>
<comment type="caution">
    <text evidence="5">The sequence shown here is derived from an EMBL/GenBank/DDBJ whole genome shotgun (WGS) entry which is preliminary data.</text>
</comment>
<dbReference type="PANTHER" id="PTHR42788">
    <property type="entry name" value="TAURINE IMPORT ATP-BINDING PROTEIN-RELATED"/>
    <property type="match status" value="1"/>
</dbReference>
<keyword evidence="2" id="KW-0547">Nucleotide-binding</keyword>
<protein>
    <submittedName>
        <fullName evidence="5">Aliphatic sulfonates import ATP-binding protein SsuB</fullName>
        <ecNumber evidence="5">3.6.3.-</ecNumber>
    </submittedName>
</protein>
<dbReference type="SMART" id="SM00382">
    <property type="entry name" value="AAA"/>
    <property type="match status" value="1"/>
</dbReference>
<evidence type="ECO:0000256" key="2">
    <source>
        <dbReference type="ARBA" id="ARBA00022741"/>
    </source>
</evidence>
<feature type="domain" description="ABC transporter" evidence="4">
    <location>
        <begin position="2"/>
        <end position="192"/>
    </location>
</feature>
<proteinExistence type="predicted"/>
<dbReference type="GO" id="GO:0016887">
    <property type="term" value="F:ATP hydrolysis activity"/>
    <property type="evidence" value="ECO:0007669"/>
    <property type="project" value="InterPro"/>
</dbReference>
<sequence>MISLENVTVRFGDKLVLDDFSLMIPETGITAVTGVSGCGKTTLLRVLAGLQPTQSGRVTGISPRQTAFLFQENRLLPWRTVQQHLTDVLPKGRRMEAASLLDLIGLSGEAKSYPAALSGGMARRLALGRALALGGELYLLDEPFTGVGPEHQHHIMEGIKERGKSVLLVTHEEEVLALADRVFSFSGPPLKMR</sequence>
<reference evidence="5" key="1">
    <citation type="submission" date="2019-08" db="EMBL/GenBank/DDBJ databases">
        <authorList>
            <person name="Kucharzyk K."/>
            <person name="Murdoch R.W."/>
            <person name="Higgins S."/>
            <person name="Loffler F."/>
        </authorList>
    </citation>
    <scope>NUCLEOTIDE SEQUENCE</scope>
</reference>
<dbReference type="InterPro" id="IPR003439">
    <property type="entry name" value="ABC_transporter-like_ATP-bd"/>
</dbReference>
<dbReference type="EC" id="3.6.3.-" evidence="5"/>
<evidence type="ECO:0000256" key="1">
    <source>
        <dbReference type="ARBA" id="ARBA00022448"/>
    </source>
</evidence>
<evidence type="ECO:0000259" key="4">
    <source>
        <dbReference type="PROSITE" id="PS50893"/>
    </source>
</evidence>
<dbReference type="GO" id="GO:0005524">
    <property type="term" value="F:ATP binding"/>
    <property type="evidence" value="ECO:0007669"/>
    <property type="project" value="UniProtKB-KW"/>
</dbReference>
<dbReference type="SUPFAM" id="SSF52540">
    <property type="entry name" value="P-loop containing nucleoside triphosphate hydrolases"/>
    <property type="match status" value="1"/>
</dbReference>
<dbReference type="PANTHER" id="PTHR42788:SF13">
    <property type="entry name" value="ALIPHATIC SULFONATES IMPORT ATP-BINDING PROTEIN SSUB"/>
    <property type="match status" value="1"/>
</dbReference>
<keyword evidence="5" id="KW-0378">Hydrolase</keyword>
<dbReference type="InterPro" id="IPR050166">
    <property type="entry name" value="ABC_transporter_ATP-bind"/>
</dbReference>
<dbReference type="Gene3D" id="3.40.50.300">
    <property type="entry name" value="P-loop containing nucleotide triphosphate hydrolases"/>
    <property type="match status" value="1"/>
</dbReference>
<dbReference type="InterPro" id="IPR003593">
    <property type="entry name" value="AAA+_ATPase"/>
</dbReference>
<dbReference type="InterPro" id="IPR017871">
    <property type="entry name" value="ABC_transporter-like_CS"/>
</dbReference>
<keyword evidence="1" id="KW-0813">Transport</keyword>